<protein>
    <recommendedName>
        <fullName evidence="8">Glutamate 5-kinase</fullName>
        <ecNumber evidence="8">2.7.2.11</ecNumber>
    </recommendedName>
    <alternativeName>
        <fullName evidence="8">Gamma-glutamyl kinase</fullName>
        <shortName evidence="8">GK</shortName>
    </alternativeName>
</protein>
<feature type="binding site" evidence="8">
    <location>
        <position position="136"/>
    </location>
    <ligand>
        <name>substrate</name>
    </ligand>
</feature>
<keyword evidence="4 8" id="KW-0808">Transferase</keyword>
<keyword evidence="7 8" id="KW-0067">ATP-binding</keyword>
<sequence length="256" mass="27880">MKRRIAVKVGSNVLTRADGNLDFTRMSALVDQIVELRRRDFDVVLISSGAVASGRGELREDVPPLDEVAARQLFASVGQAKLMNRYFELFRNAGMLCGQVLTTKEHFSTREHYRNQKRCVEVMLAHGVVPVVNENDAVSVTELMFTDNDELSGLIAEMIGASALVILSNVDGVFDGDPATPSSRVIREIRAGDEIGKFISAKKSEQGRGGMESKCGVARRIAAAGVPVVIANGRREDILLKIFDDPAGTVCTRFIA</sequence>
<comment type="catalytic activity">
    <reaction evidence="8">
        <text>L-glutamate + ATP = L-glutamyl 5-phosphate + ADP</text>
        <dbReference type="Rhea" id="RHEA:14877"/>
        <dbReference type="ChEBI" id="CHEBI:29985"/>
        <dbReference type="ChEBI" id="CHEBI:30616"/>
        <dbReference type="ChEBI" id="CHEBI:58274"/>
        <dbReference type="ChEBI" id="CHEBI:456216"/>
        <dbReference type="EC" id="2.7.2.11"/>
    </reaction>
</comment>
<gene>
    <name evidence="8 10" type="primary">proB</name>
    <name evidence="10" type="ORF">IAC75_07040</name>
</gene>
<evidence type="ECO:0000313" key="11">
    <source>
        <dbReference type="Proteomes" id="UP000886812"/>
    </source>
</evidence>
<dbReference type="NCBIfam" id="TIGR01027">
    <property type="entry name" value="proB"/>
    <property type="match status" value="1"/>
</dbReference>
<keyword evidence="1 8" id="KW-0963">Cytoplasm</keyword>
<keyword evidence="2 8" id="KW-0028">Amino-acid biosynthesis</keyword>
<comment type="similarity">
    <text evidence="8">Belongs to the glutamate 5-kinase family.</text>
</comment>
<evidence type="ECO:0000259" key="9">
    <source>
        <dbReference type="Pfam" id="PF00696"/>
    </source>
</evidence>
<dbReference type="Gene3D" id="3.40.1160.10">
    <property type="entry name" value="Acetylglutamate kinase-like"/>
    <property type="match status" value="1"/>
</dbReference>
<accession>A0A9D1NL67</accession>
<evidence type="ECO:0000256" key="4">
    <source>
        <dbReference type="ARBA" id="ARBA00022679"/>
    </source>
</evidence>
<dbReference type="CDD" id="cd04242">
    <property type="entry name" value="AAK_G5K_ProB"/>
    <property type="match status" value="1"/>
</dbReference>
<dbReference type="GO" id="GO:0004349">
    <property type="term" value="F:glutamate 5-kinase activity"/>
    <property type="evidence" value="ECO:0007669"/>
    <property type="project" value="UniProtKB-UniRule"/>
</dbReference>
<dbReference type="EMBL" id="DVOG01000186">
    <property type="protein sequence ID" value="HIV04881.1"/>
    <property type="molecule type" value="Genomic_DNA"/>
</dbReference>
<evidence type="ECO:0000256" key="6">
    <source>
        <dbReference type="ARBA" id="ARBA00022777"/>
    </source>
</evidence>
<feature type="binding site" evidence="8">
    <location>
        <position position="8"/>
    </location>
    <ligand>
        <name>ATP</name>
        <dbReference type="ChEBI" id="CHEBI:30616"/>
    </ligand>
</feature>
<evidence type="ECO:0000256" key="1">
    <source>
        <dbReference type="ARBA" id="ARBA00022490"/>
    </source>
</evidence>
<evidence type="ECO:0000313" key="10">
    <source>
        <dbReference type="EMBL" id="HIV04881.1"/>
    </source>
</evidence>
<dbReference type="InterPro" id="IPR001048">
    <property type="entry name" value="Asp/Glu/Uridylate_kinase"/>
</dbReference>
<dbReference type="SUPFAM" id="SSF53633">
    <property type="entry name" value="Carbamate kinase-like"/>
    <property type="match status" value="1"/>
</dbReference>
<feature type="binding site" evidence="8">
    <location>
        <position position="48"/>
    </location>
    <ligand>
        <name>substrate</name>
    </ligand>
</feature>
<proteinExistence type="inferred from homology"/>
<evidence type="ECO:0000256" key="8">
    <source>
        <dbReference type="HAMAP-Rule" id="MF_00456"/>
    </source>
</evidence>
<keyword evidence="5 8" id="KW-0547">Nucleotide-binding</keyword>
<comment type="caution">
    <text evidence="8">Lacks conserved residue(s) required for the propagation of feature annotation.</text>
</comment>
<evidence type="ECO:0000256" key="2">
    <source>
        <dbReference type="ARBA" id="ARBA00022605"/>
    </source>
</evidence>
<dbReference type="EC" id="2.7.2.11" evidence="8"/>
<keyword evidence="3 8" id="KW-0641">Proline biosynthesis</keyword>
<dbReference type="PIRSF" id="PIRSF000729">
    <property type="entry name" value="GK"/>
    <property type="match status" value="1"/>
</dbReference>
<dbReference type="GO" id="GO:0005524">
    <property type="term" value="F:ATP binding"/>
    <property type="evidence" value="ECO:0007669"/>
    <property type="project" value="UniProtKB-KW"/>
</dbReference>
<keyword evidence="6 8" id="KW-0418">Kinase</keyword>
<dbReference type="HAMAP" id="MF_00456">
    <property type="entry name" value="ProB"/>
    <property type="match status" value="1"/>
</dbReference>
<feature type="binding site" evidence="8">
    <location>
        <position position="148"/>
    </location>
    <ligand>
        <name>substrate</name>
    </ligand>
</feature>
<reference evidence="10" key="2">
    <citation type="journal article" date="2021" name="PeerJ">
        <title>Extensive microbial diversity within the chicken gut microbiome revealed by metagenomics and culture.</title>
        <authorList>
            <person name="Gilroy R."/>
            <person name="Ravi A."/>
            <person name="Getino M."/>
            <person name="Pursley I."/>
            <person name="Horton D.L."/>
            <person name="Alikhan N.F."/>
            <person name="Baker D."/>
            <person name="Gharbi K."/>
            <person name="Hall N."/>
            <person name="Watson M."/>
            <person name="Adriaenssens E.M."/>
            <person name="Foster-Nyarko E."/>
            <person name="Jarju S."/>
            <person name="Secka A."/>
            <person name="Antonio M."/>
            <person name="Oren A."/>
            <person name="Chaudhuri R.R."/>
            <person name="La Ragione R."/>
            <person name="Hildebrand F."/>
            <person name="Pallen M.J."/>
        </authorList>
    </citation>
    <scope>NUCLEOTIDE SEQUENCE</scope>
    <source>
        <strain evidence="10">10669</strain>
    </source>
</reference>
<dbReference type="InterPro" id="IPR001057">
    <property type="entry name" value="Glu/AcGlu_kinase"/>
</dbReference>
<dbReference type="Pfam" id="PF00696">
    <property type="entry name" value="AA_kinase"/>
    <property type="match status" value="1"/>
</dbReference>
<dbReference type="Proteomes" id="UP000886812">
    <property type="component" value="Unassembled WGS sequence"/>
</dbReference>
<dbReference type="PANTHER" id="PTHR43654:SF1">
    <property type="entry name" value="ISOPENTENYL PHOSPHATE KINASE"/>
    <property type="match status" value="1"/>
</dbReference>
<evidence type="ECO:0000256" key="3">
    <source>
        <dbReference type="ARBA" id="ARBA00022650"/>
    </source>
</evidence>
<dbReference type="InterPro" id="IPR041739">
    <property type="entry name" value="G5K_ProB"/>
</dbReference>
<dbReference type="PANTHER" id="PTHR43654">
    <property type="entry name" value="GLUTAMATE 5-KINASE"/>
    <property type="match status" value="1"/>
</dbReference>
<evidence type="ECO:0000256" key="7">
    <source>
        <dbReference type="ARBA" id="ARBA00022840"/>
    </source>
</evidence>
<dbReference type="FunFam" id="3.40.1160.10:FF:000040">
    <property type="entry name" value="Glutamate 5-kinase"/>
    <property type="match status" value="1"/>
</dbReference>
<comment type="pathway">
    <text evidence="8">Amino-acid biosynthesis; L-proline biosynthesis; L-glutamate 5-semialdehyde from L-glutamate: step 1/2.</text>
</comment>
<name>A0A9D1NL67_9BACT</name>
<organism evidence="10 11">
    <name type="scientific">Candidatus Spyradosoma merdigallinarum</name>
    <dbReference type="NCBI Taxonomy" id="2840950"/>
    <lineage>
        <taxon>Bacteria</taxon>
        <taxon>Pseudomonadati</taxon>
        <taxon>Verrucomicrobiota</taxon>
        <taxon>Opitutia</taxon>
        <taxon>Opitutia incertae sedis</taxon>
        <taxon>Candidatus Spyradosoma</taxon>
    </lineage>
</organism>
<comment type="subcellular location">
    <subcellularLocation>
        <location evidence="8">Cytoplasm</location>
    </subcellularLocation>
</comment>
<dbReference type="InterPro" id="IPR005715">
    <property type="entry name" value="Glu_5kinase/COase_Synthase"/>
</dbReference>
<reference evidence="10" key="1">
    <citation type="submission" date="2020-10" db="EMBL/GenBank/DDBJ databases">
        <authorList>
            <person name="Gilroy R."/>
        </authorList>
    </citation>
    <scope>NUCLEOTIDE SEQUENCE</scope>
    <source>
        <strain evidence="10">10669</strain>
    </source>
</reference>
<comment type="caution">
    <text evidence="10">The sequence shown here is derived from an EMBL/GenBank/DDBJ whole genome shotgun (WGS) entry which is preliminary data.</text>
</comment>
<dbReference type="PRINTS" id="PR00474">
    <property type="entry name" value="GLU5KINASE"/>
</dbReference>
<dbReference type="AlphaFoldDB" id="A0A9D1NL67"/>
<dbReference type="GO" id="GO:0055129">
    <property type="term" value="P:L-proline biosynthetic process"/>
    <property type="evidence" value="ECO:0007669"/>
    <property type="project" value="UniProtKB-UniRule"/>
</dbReference>
<dbReference type="InterPro" id="IPR036393">
    <property type="entry name" value="AceGlu_kinase-like_sf"/>
</dbReference>
<dbReference type="InterPro" id="IPR011529">
    <property type="entry name" value="Glu_5kinase"/>
</dbReference>
<dbReference type="GO" id="GO:0005829">
    <property type="term" value="C:cytosol"/>
    <property type="evidence" value="ECO:0007669"/>
    <property type="project" value="TreeGrafter"/>
</dbReference>
<comment type="function">
    <text evidence="8">Catalyzes the transfer of a phosphate group to glutamate to form L-glutamate 5-phosphate.</text>
</comment>
<feature type="domain" description="Aspartate/glutamate/uridylate kinase" evidence="9">
    <location>
        <begin position="4"/>
        <end position="232"/>
    </location>
</feature>
<evidence type="ECO:0000256" key="5">
    <source>
        <dbReference type="ARBA" id="ARBA00022741"/>
    </source>
</evidence>